<accession>A0A1J5TV52</accession>
<dbReference type="AlphaFoldDB" id="A0A1J5TV52"/>
<protein>
    <submittedName>
        <fullName evidence="1">Uncharacterized protein</fullName>
    </submittedName>
</protein>
<evidence type="ECO:0000313" key="1">
    <source>
        <dbReference type="EMBL" id="OIR17668.1"/>
    </source>
</evidence>
<sequence>MKYYKKNIPSKWQVFAFEADGSQDGHVDEDMIAITEDEAKAIASSAPVDSLALDVIRNASTKRNWSWPPKSYQEAIGQIAVSSSSIEVLIRTVIWHISGLDSITGRAFTGKMRISELSEVLKALIECRAPQLKKDAAEICTEIKAAFERRAVYIHQVWTVKDGLPAVGKLFLERYERLETLQAVSLEDMYSLSDDMNSIQGKLMSKILTPLMQSS</sequence>
<comment type="caution">
    <text evidence="1">The sequence shown here is derived from an EMBL/GenBank/DDBJ whole genome shotgun (WGS) entry which is preliminary data.</text>
</comment>
<proteinExistence type="predicted"/>
<name>A0A1J5TV52_9ZZZZ</name>
<reference evidence="1" key="1">
    <citation type="submission" date="2016-10" db="EMBL/GenBank/DDBJ databases">
        <title>Sequence of Gallionella enrichment culture.</title>
        <authorList>
            <person name="Poehlein A."/>
            <person name="Muehling M."/>
            <person name="Daniel R."/>
        </authorList>
    </citation>
    <scope>NUCLEOTIDE SEQUENCE</scope>
</reference>
<organism evidence="1">
    <name type="scientific">mine drainage metagenome</name>
    <dbReference type="NCBI Taxonomy" id="410659"/>
    <lineage>
        <taxon>unclassified sequences</taxon>
        <taxon>metagenomes</taxon>
        <taxon>ecological metagenomes</taxon>
    </lineage>
</organism>
<gene>
    <name evidence="1" type="ORF">GALL_18880</name>
</gene>
<dbReference type="EMBL" id="MLJW01000004">
    <property type="protein sequence ID" value="OIR17668.1"/>
    <property type="molecule type" value="Genomic_DNA"/>
</dbReference>